<evidence type="ECO:0000313" key="8">
    <source>
        <dbReference type="EMBL" id="SDG70883.1"/>
    </source>
</evidence>
<feature type="domain" description="RmlD-like substrate binding" evidence="7">
    <location>
        <begin position="3"/>
        <end position="283"/>
    </location>
</feature>
<dbReference type="InterPro" id="IPR029903">
    <property type="entry name" value="RmlD-like-bd"/>
</dbReference>
<dbReference type="EMBL" id="FNCG01000004">
    <property type="protein sequence ID" value="SDG70883.1"/>
    <property type="molecule type" value="Genomic_DNA"/>
</dbReference>
<protein>
    <recommendedName>
        <fullName evidence="4 6">dTDP-4-dehydrorhamnose reductase</fullName>
        <ecNumber evidence="3 6">1.1.1.133</ecNumber>
    </recommendedName>
</protein>
<dbReference type="Gene3D" id="3.90.25.10">
    <property type="entry name" value="UDP-galactose 4-epimerase, domain 1"/>
    <property type="match status" value="1"/>
</dbReference>
<dbReference type="EC" id="1.1.1.133" evidence="3 6"/>
<comment type="pathway">
    <text evidence="1 6">Carbohydrate biosynthesis; dTDP-L-rhamnose biosynthesis.</text>
</comment>
<evidence type="ECO:0000256" key="1">
    <source>
        <dbReference type="ARBA" id="ARBA00004781"/>
    </source>
</evidence>
<dbReference type="Gene3D" id="3.40.50.720">
    <property type="entry name" value="NAD(P)-binding Rossmann-like Domain"/>
    <property type="match status" value="1"/>
</dbReference>
<comment type="catalytic activity">
    <reaction evidence="5">
        <text>dTDP-beta-L-rhamnose + NADP(+) = dTDP-4-dehydro-beta-L-rhamnose + NADPH + H(+)</text>
        <dbReference type="Rhea" id="RHEA:21796"/>
        <dbReference type="ChEBI" id="CHEBI:15378"/>
        <dbReference type="ChEBI" id="CHEBI:57510"/>
        <dbReference type="ChEBI" id="CHEBI:57783"/>
        <dbReference type="ChEBI" id="CHEBI:58349"/>
        <dbReference type="ChEBI" id="CHEBI:62830"/>
        <dbReference type="EC" id="1.1.1.133"/>
    </reaction>
</comment>
<reference evidence="9" key="1">
    <citation type="submission" date="2016-10" db="EMBL/GenBank/DDBJ databases">
        <authorList>
            <person name="Varghese N."/>
            <person name="Submissions S."/>
        </authorList>
    </citation>
    <scope>NUCLEOTIDE SEQUENCE [LARGE SCALE GENOMIC DNA]</scope>
    <source>
        <strain evidence="9">Gh-67</strain>
    </source>
</reference>
<dbReference type="GO" id="GO:0019305">
    <property type="term" value="P:dTDP-rhamnose biosynthetic process"/>
    <property type="evidence" value="ECO:0007669"/>
    <property type="project" value="UniProtKB-UniPathway"/>
</dbReference>
<dbReference type="InterPro" id="IPR005913">
    <property type="entry name" value="dTDP_dehydrorham_reduct"/>
</dbReference>
<dbReference type="PANTHER" id="PTHR10491">
    <property type="entry name" value="DTDP-4-DEHYDRORHAMNOSE REDUCTASE"/>
    <property type="match status" value="1"/>
</dbReference>
<evidence type="ECO:0000256" key="3">
    <source>
        <dbReference type="ARBA" id="ARBA00012929"/>
    </source>
</evidence>
<dbReference type="Proteomes" id="UP000199705">
    <property type="component" value="Unassembled WGS sequence"/>
</dbReference>
<dbReference type="UniPathway" id="UPA00124"/>
<comment type="similarity">
    <text evidence="2 6">Belongs to the dTDP-4-dehydrorhamnose reductase family.</text>
</comment>
<evidence type="ECO:0000256" key="2">
    <source>
        <dbReference type="ARBA" id="ARBA00010944"/>
    </source>
</evidence>
<evidence type="ECO:0000256" key="6">
    <source>
        <dbReference type="RuleBase" id="RU364082"/>
    </source>
</evidence>
<keyword evidence="9" id="KW-1185">Reference proteome</keyword>
<name>A0A1G7WFX3_9SPHI</name>
<accession>A0A1G7WFX3</accession>
<comment type="function">
    <text evidence="6">Catalyzes the reduction of dTDP-6-deoxy-L-lyxo-4-hexulose to yield dTDP-L-rhamnose.</text>
</comment>
<gene>
    <name evidence="8" type="ORF">SAMN05192573_104410</name>
</gene>
<dbReference type="Pfam" id="PF04321">
    <property type="entry name" value="RmlD_sub_bind"/>
    <property type="match status" value="1"/>
</dbReference>
<dbReference type="CDD" id="cd05254">
    <property type="entry name" value="dTDP_HR_like_SDR_e"/>
    <property type="match status" value="1"/>
</dbReference>
<evidence type="ECO:0000256" key="4">
    <source>
        <dbReference type="ARBA" id="ARBA00017099"/>
    </source>
</evidence>
<dbReference type="NCBIfam" id="TIGR01214">
    <property type="entry name" value="rmlD"/>
    <property type="match status" value="1"/>
</dbReference>
<evidence type="ECO:0000256" key="5">
    <source>
        <dbReference type="ARBA" id="ARBA00048200"/>
    </source>
</evidence>
<evidence type="ECO:0000313" key="9">
    <source>
        <dbReference type="Proteomes" id="UP000199705"/>
    </source>
</evidence>
<evidence type="ECO:0000259" key="7">
    <source>
        <dbReference type="Pfam" id="PF04321"/>
    </source>
</evidence>
<proteinExistence type="inferred from homology"/>
<keyword evidence="6" id="KW-0521">NADP</keyword>
<dbReference type="STRING" id="551996.SAMN05192573_104410"/>
<sequence length="287" mass="31836">MQNIIVFGASGQLGNCLKKVAGDRKIDYIHFLPEEEADILREDLLDIVFEKYRPAFAINCAAYTAVDKAEDEVDLARAINKTGAANLARHCKAYGATLVQISTDFIFKGDVALPLTEEAIAEPISVYGLTKLEGEQAIAEILDEHYTIRTSWLYSEYGNNFVKTMLRLGADRDELKVIADQVGTPTYAIDLAEAILTIITAGKKAYGIYHYSNEGVTSWYDFAKGIFDISGTDVKVLPIRTSEYPTNAQRPAYSVLDKAKIKATFNIKIPYWRDSLKACIKKLAAAQ</sequence>
<organism evidence="8 9">
    <name type="scientific">Mucilaginibacter gossypii</name>
    <dbReference type="NCBI Taxonomy" id="551996"/>
    <lineage>
        <taxon>Bacteria</taxon>
        <taxon>Pseudomonadati</taxon>
        <taxon>Bacteroidota</taxon>
        <taxon>Sphingobacteriia</taxon>
        <taxon>Sphingobacteriales</taxon>
        <taxon>Sphingobacteriaceae</taxon>
        <taxon>Mucilaginibacter</taxon>
    </lineage>
</organism>
<keyword evidence="6" id="KW-0560">Oxidoreductase</keyword>
<dbReference type="PANTHER" id="PTHR10491:SF4">
    <property type="entry name" value="METHIONINE ADENOSYLTRANSFERASE 2 SUBUNIT BETA"/>
    <property type="match status" value="1"/>
</dbReference>
<dbReference type="GO" id="GO:0008831">
    <property type="term" value="F:dTDP-4-dehydrorhamnose reductase activity"/>
    <property type="evidence" value="ECO:0007669"/>
    <property type="project" value="UniProtKB-EC"/>
</dbReference>
<dbReference type="AlphaFoldDB" id="A0A1G7WFX3"/>
<dbReference type="GO" id="GO:0005829">
    <property type="term" value="C:cytosol"/>
    <property type="evidence" value="ECO:0007669"/>
    <property type="project" value="TreeGrafter"/>
</dbReference>
<dbReference type="SUPFAM" id="SSF51735">
    <property type="entry name" value="NAD(P)-binding Rossmann-fold domains"/>
    <property type="match status" value="1"/>
</dbReference>
<dbReference type="InterPro" id="IPR036291">
    <property type="entry name" value="NAD(P)-bd_dom_sf"/>
</dbReference>
<dbReference type="RefSeq" id="WP_091166661.1">
    <property type="nucleotide sequence ID" value="NZ_FNCG01000004.1"/>
</dbReference>